<keyword evidence="2" id="KW-0472">Membrane</keyword>
<keyword evidence="2" id="KW-0812">Transmembrane</keyword>
<dbReference type="OrthoDB" id="4095312at2759"/>
<gene>
    <name evidence="3" type="ORF">CANARDRAFT_180607</name>
</gene>
<feature type="coiled-coil region" evidence="1">
    <location>
        <begin position="273"/>
        <end position="300"/>
    </location>
</feature>
<accession>A0A1E4T1Z9</accession>
<organism evidence="3 4">
    <name type="scientific">[Candida] arabinofermentans NRRL YB-2248</name>
    <dbReference type="NCBI Taxonomy" id="983967"/>
    <lineage>
        <taxon>Eukaryota</taxon>
        <taxon>Fungi</taxon>
        <taxon>Dikarya</taxon>
        <taxon>Ascomycota</taxon>
        <taxon>Saccharomycotina</taxon>
        <taxon>Pichiomycetes</taxon>
        <taxon>Pichiales</taxon>
        <taxon>Pichiaceae</taxon>
        <taxon>Ogataea</taxon>
        <taxon>Ogataea/Candida clade</taxon>
    </lineage>
</organism>
<evidence type="ECO:0000313" key="4">
    <source>
        <dbReference type="Proteomes" id="UP000094801"/>
    </source>
</evidence>
<sequence>RRNAAFWRVGTNLTLLKRLLRDSGSSQLKYRLVLFIGICVVLNFLFNLMMFILTNQYLENIQPISSHFGFWTNTEFKGGVVNEVVKNNYKSANKNYWNCIESIAKELQLDYQDVDDVEDIILSDYELENAYLENQDKQFISSYCDLLIRYASTLVDQDGDTVVFVLNRALQIAKTFEKETNSRIGSYLLKNKALRALADLNKLKSGKFEDTEKALLEAIYLVEEAEFKTPPPAENFVVISEGELSSDTLTNSLLELCLLYTSTKEQKHMNLALSILLADLRSLERELRLLENERGGSTKHKSDLKNATDKRLNDLKFEMIPLVKLQVSEILWFKKSYNNAIEFAKDSALLSSFYSEDNFNSAKIAKIGFGNLAKMFDKVGDRDGAALCFDKAEKIEIPLNAFAKRTGDIRDVVLEHYFGAWGKFLF</sequence>
<proteinExistence type="predicted"/>
<protein>
    <submittedName>
        <fullName evidence="3">Uncharacterized protein</fullName>
    </submittedName>
</protein>
<dbReference type="AlphaFoldDB" id="A0A1E4T1Z9"/>
<dbReference type="EMBL" id="KV453851">
    <property type="protein sequence ID" value="ODV85751.1"/>
    <property type="molecule type" value="Genomic_DNA"/>
</dbReference>
<feature type="non-terminal residue" evidence="3">
    <location>
        <position position="1"/>
    </location>
</feature>
<evidence type="ECO:0000313" key="3">
    <source>
        <dbReference type="EMBL" id="ODV85751.1"/>
    </source>
</evidence>
<reference evidence="4" key="1">
    <citation type="submission" date="2016-04" db="EMBL/GenBank/DDBJ databases">
        <title>Comparative genomics of biotechnologically important yeasts.</title>
        <authorList>
            <consortium name="DOE Joint Genome Institute"/>
            <person name="Riley R."/>
            <person name="Haridas S."/>
            <person name="Wolfe K.H."/>
            <person name="Lopes M.R."/>
            <person name="Hittinger C.T."/>
            <person name="Goker M."/>
            <person name="Salamov A."/>
            <person name="Wisecaver J."/>
            <person name="Long T.M."/>
            <person name="Aerts A.L."/>
            <person name="Barry K."/>
            <person name="Choi C."/>
            <person name="Clum A."/>
            <person name="Coughlan A.Y."/>
            <person name="Deshpande S."/>
            <person name="Douglass A.P."/>
            <person name="Hanson S.J."/>
            <person name="Klenk H.-P."/>
            <person name="Labutti K."/>
            <person name="Lapidus A."/>
            <person name="Lindquist E."/>
            <person name="Lipzen A."/>
            <person name="Meier-Kolthoff J.P."/>
            <person name="Ohm R.A."/>
            <person name="Otillar R.P."/>
            <person name="Pangilinan J."/>
            <person name="Peng Y."/>
            <person name="Rokas A."/>
            <person name="Rosa C.A."/>
            <person name="Scheuner C."/>
            <person name="Sibirny A.A."/>
            <person name="Slot J.C."/>
            <person name="Stielow J.B."/>
            <person name="Sun H."/>
            <person name="Kurtzman C.P."/>
            <person name="Blackwell M."/>
            <person name="Grigoriev I.V."/>
            <person name="Jeffries T.W."/>
        </authorList>
    </citation>
    <scope>NUCLEOTIDE SEQUENCE [LARGE SCALE GENOMIC DNA]</scope>
    <source>
        <strain evidence="4">NRRL YB-2248</strain>
    </source>
</reference>
<keyword evidence="4" id="KW-1185">Reference proteome</keyword>
<dbReference type="Proteomes" id="UP000094801">
    <property type="component" value="Unassembled WGS sequence"/>
</dbReference>
<evidence type="ECO:0000256" key="1">
    <source>
        <dbReference type="SAM" id="Coils"/>
    </source>
</evidence>
<evidence type="ECO:0000256" key="2">
    <source>
        <dbReference type="SAM" id="Phobius"/>
    </source>
</evidence>
<name>A0A1E4T1Z9_9ASCO</name>
<keyword evidence="2" id="KW-1133">Transmembrane helix</keyword>
<feature type="transmembrane region" description="Helical" evidence="2">
    <location>
        <begin position="32"/>
        <end position="53"/>
    </location>
</feature>
<keyword evidence="1" id="KW-0175">Coiled coil</keyword>
<feature type="non-terminal residue" evidence="3">
    <location>
        <position position="426"/>
    </location>
</feature>